<reference evidence="7 8" key="1">
    <citation type="submission" date="2022-07" db="EMBL/GenBank/DDBJ databases">
        <title>Genome-wide signatures of adaptation to extreme environments.</title>
        <authorList>
            <person name="Cho C.H."/>
            <person name="Yoon H.S."/>
        </authorList>
    </citation>
    <scope>NUCLEOTIDE SEQUENCE [LARGE SCALE GENOMIC DNA]</scope>
    <source>
        <strain evidence="7 8">108.79 E11</strain>
    </source>
</reference>
<dbReference type="InterPro" id="IPR017380">
    <property type="entry name" value="Hist_AcTrfase_B-typ_cat-su"/>
</dbReference>
<dbReference type="Gene3D" id="3.90.360.10">
    <property type="entry name" value="Histone acetyl transferase 1 (HAT1), N-terminal domain"/>
    <property type="match status" value="1"/>
</dbReference>
<dbReference type="InterPro" id="IPR019467">
    <property type="entry name" value="Hat1_N"/>
</dbReference>
<dbReference type="EMBL" id="JANCYU010000023">
    <property type="protein sequence ID" value="KAK4524480.1"/>
    <property type="molecule type" value="Genomic_DNA"/>
</dbReference>
<comment type="caution">
    <text evidence="7">The sequence shown here is derived from an EMBL/GenBank/DDBJ whole genome shotgun (WGS) entry which is preliminary data.</text>
</comment>
<dbReference type="InterPro" id="IPR016181">
    <property type="entry name" value="Acyl_CoA_acyltransferase"/>
</dbReference>
<dbReference type="PROSITE" id="PS51186">
    <property type="entry name" value="GNAT"/>
    <property type="match status" value="1"/>
</dbReference>
<dbReference type="InterPro" id="IPR037113">
    <property type="entry name" value="Hat1_N_sf"/>
</dbReference>
<protein>
    <recommendedName>
        <fullName evidence="2">histone acetyltransferase</fullName>
        <ecNumber evidence="2">2.3.1.48</ecNumber>
    </recommendedName>
</protein>
<evidence type="ECO:0000256" key="3">
    <source>
        <dbReference type="ARBA" id="ARBA00022679"/>
    </source>
</evidence>
<dbReference type="Gene3D" id="3.40.630.30">
    <property type="match status" value="1"/>
</dbReference>
<proteinExistence type="inferred from homology"/>
<gene>
    <name evidence="7" type="ORF">GAYE_SCF03G2381</name>
</gene>
<dbReference type="Pfam" id="PF10394">
    <property type="entry name" value="Hat1_N"/>
    <property type="match status" value="1"/>
</dbReference>
<keyword evidence="8" id="KW-1185">Reference proteome</keyword>
<comment type="similarity">
    <text evidence="1">Belongs to the HAT1 family.</text>
</comment>
<organism evidence="7 8">
    <name type="scientific">Galdieria yellowstonensis</name>
    <dbReference type="NCBI Taxonomy" id="3028027"/>
    <lineage>
        <taxon>Eukaryota</taxon>
        <taxon>Rhodophyta</taxon>
        <taxon>Bangiophyceae</taxon>
        <taxon>Galdieriales</taxon>
        <taxon>Galdieriaceae</taxon>
        <taxon>Galdieria</taxon>
    </lineage>
</organism>
<evidence type="ECO:0000313" key="8">
    <source>
        <dbReference type="Proteomes" id="UP001300502"/>
    </source>
</evidence>
<comment type="catalytic activity">
    <reaction evidence="5">
        <text>L-lysyl-[protein] + acetyl-CoA = N(6)-acetyl-L-lysyl-[protein] + CoA + H(+)</text>
        <dbReference type="Rhea" id="RHEA:45948"/>
        <dbReference type="Rhea" id="RHEA-COMP:9752"/>
        <dbReference type="Rhea" id="RHEA-COMP:10731"/>
        <dbReference type="ChEBI" id="CHEBI:15378"/>
        <dbReference type="ChEBI" id="CHEBI:29969"/>
        <dbReference type="ChEBI" id="CHEBI:57287"/>
        <dbReference type="ChEBI" id="CHEBI:57288"/>
        <dbReference type="ChEBI" id="CHEBI:61930"/>
        <dbReference type="EC" id="2.3.1.48"/>
    </reaction>
</comment>
<feature type="domain" description="N-acetyltransferase" evidence="6">
    <location>
        <begin position="127"/>
        <end position="283"/>
    </location>
</feature>
<dbReference type="GO" id="GO:0005634">
    <property type="term" value="C:nucleus"/>
    <property type="evidence" value="ECO:0007669"/>
    <property type="project" value="InterPro"/>
</dbReference>
<dbReference type="PANTHER" id="PTHR12046">
    <property type="entry name" value="HISTONE ACETYLTRANSFERASE TYPE B CATALYTIC SUBUNIT"/>
    <property type="match status" value="1"/>
</dbReference>
<dbReference type="GO" id="GO:0000781">
    <property type="term" value="C:chromosome, telomeric region"/>
    <property type="evidence" value="ECO:0007669"/>
    <property type="project" value="GOC"/>
</dbReference>
<dbReference type="SUPFAM" id="SSF55729">
    <property type="entry name" value="Acyl-CoA N-acyltransferases (Nat)"/>
    <property type="match status" value="1"/>
</dbReference>
<dbReference type="Proteomes" id="UP001300502">
    <property type="component" value="Unassembled WGS sequence"/>
</dbReference>
<evidence type="ECO:0000259" key="6">
    <source>
        <dbReference type="PROSITE" id="PS51186"/>
    </source>
</evidence>
<name>A0AAV9IAQ9_9RHOD</name>
<dbReference type="EC" id="2.3.1.48" evidence="2"/>
<evidence type="ECO:0000256" key="1">
    <source>
        <dbReference type="ARBA" id="ARBA00010543"/>
    </source>
</evidence>
<keyword evidence="4" id="KW-0012">Acyltransferase</keyword>
<evidence type="ECO:0000256" key="2">
    <source>
        <dbReference type="ARBA" id="ARBA00013184"/>
    </source>
</evidence>
<evidence type="ECO:0000256" key="4">
    <source>
        <dbReference type="ARBA" id="ARBA00023315"/>
    </source>
</evidence>
<accession>A0AAV9IAQ9</accession>
<keyword evidence="3" id="KW-0808">Transferase</keyword>
<sequence length="354" mass="42018">MESILVYFVRGDADLCQYKEQSLAGYHPLFVHQLFPEEVLYGYEDLEVHLVYDVASLHVLLQVRYSRKDSCINGFVDVETRLYEHLPNYVFTNLELFEQEQTRVSFMDKYLSSWQVASQKRYSGAQVYVQNVTDPSAFEIYNIFKLLLLFYIETASYIDCKDDKWDIFVISGFQGEILGFATVYRFTCFDSVEKKWSTRVRIAQFLIFPCFQGKGFGLTLLDAIYSHYLQTGCCFEITVECPCEAFQTLRDVLDTQNCLQLERKLGYLPSVEEIREYWKITRKQAFRCREIIQFSRLENEEQVKAFRLQVKKRLLSEYAEVLETESIVARKESLWRLYKELEETYRKVWKSVVR</sequence>
<dbReference type="AlphaFoldDB" id="A0AAV9IAQ9"/>
<dbReference type="GO" id="GO:0004402">
    <property type="term" value="F:histone acetyltransferase activity"/>
    <property type="evidence" value="ECO:0007669"/>
    <property type="project" value="InterPro"/>
</dbReference>
<dbReference type="GO" id="GO:0031509">
    <property type="term" value="P:subtelomeric heterochromatin formation"/>
    <property type="evidence" value="ECO:0007669"/>
    <property type="project" value="InterPro"/>
</dbReference>
<evidence type="ECO:0000256" key="5">
    <source>
        <dbReference type="ARBA" id="ARBA00048017"/>
    </source>
</evidence>
<evidence type="ECO:0000313" key="7">
    <source>
        <dbReference type="EMBL" id="KAK4524480.1"/>
    </source>
</evidence>
<dbReference type="InterPro" id="IPR000182">
    <property type="entry name" value="GNAT_dom"/>
</dbReference>